<dbReference type="Proteomes" id="UP000799428">
    <property type="component" value="Unassembled WGS sequence"/>
</dbReference>
<evidence type="ECO:0000256" key="2">
    <source>
        <dbReference type="ARBA" id="ARBA00022857"/>
    </source>
</evidence>
<proteinExistence type="inferred from homology"/>
<dbReference type="PANTHER" id="PTHR24321:SF12">
    <property type="entry name" value="SHORT-CHAIN DEHYDROGENASE_REDUCTASE FAMILY, PUTATIVE (AFU_ORTHOLOGUE AFUA_5G14340)-RELATED"/>
    <property type="match status" value="1"/>
</dbReference>
<dbReference type="FunFam" id="3.40.50.720:FF:000084">
    <property type="entry name" value="Short-chain dehydrogenase reductase"/>
    <property type="match status" value="1"/>
</dbReference>
<keyword evidence="3" id="KW-0560">Oxidoreductase</keyword>
<evidence type="ECO:0000256" key="1">
    <source>
        <dbReference type="ARBA" id="ARBA00006484"/>
    </source>
</evidence>
<sequence length="277" mass="28787">MSIPYKRLNGAALVTGAGSGIGQAVSIAMAAAGISTIFITDINSAGLDSTASAITSLGLLSTPHIIRIPGDISSPEFIASLFGQLPSLDYAVNCAGVSGQVAPTAEVSLEDFDRLNGVNYRGLWMCVKEELKLMLRNDIKPYHSFTTSREESLVRGQRGAIVNIASQLGLVGKTQAAIYTASKAAVLSLTRSDAIDYSKPPHHIRINSVCPGVIATPMTTSGEKGASEKLKAAIKMAPMARIGLASEIADAAVWLCSGESSFVTGTGLVVDGGYVIN</sequence>
<dbReference type="AlphaFoldDB" id="A0A6G1JT90"/>
<dbReference type="PANTHER" id="PTHR24321">
    <property type="entry name" value="DEHYDROGENASES, SHORT CHAIN"/>
    <property type="match status" value="1"/>
</dbReference>
<keyword evidence="5" id="KW-1185">Reference proteome</keyword>
<comment type="similarity">
    <text evidence="1">Belongs to the short-chain dehydrogenases/reductases (SDR) family.</text>
</comment>
<dbReference type="EMBL" id="MU005785">
    <property type="protein sequence ID" value="KAF2703826.1"/>
    <property type="molecule type" value="Genomic_DNA"/>
</dbReference>
<evidence type="ECO:0000313" key="4">
    <source>
        <dbReference type="EMBL" id="KAF2703826.1"/>
    </source>
</evidence>
<dbReference type="PRINTS" id="PR00081">
    <property type="entry name" value="GDHRDH"/>
</dbReference>
<evidence type="ECO:0000256" key="3">
    <source>
        <dbReference type="ARBA" id="ARBA00023002"/>
    </source>
</evidence>
<name>A0A6G1JT90_9PLEO</name>
<dbReference type="SUPFAM" id="SSF51735">
    <property type="entry name" value="NAD(P)-binding Rossmann-fold domains"/>
    <property type="match status" value="1"/>
</dbReference>
<dbReference type="GO" id="GO:0016491">
    <property type="term" value="F:oxidoreductase activity"/>
    <property type="evidence" value="ECO:0007669"/>
    <property type="project" value="UniProtKB-KW"/>
</dbReference>
<evidence type="ECO:0000313" key="5">
    <source>
        <dbReference type="Proteomes" id="UP000799428"/>
    </source>
</evidence>
<dbReference type="Pfam" id="PF13561">
    <property type="entry name" value="adh_short_C2"/>
    <property type="match status" value="1"/>
</dbReference>
<dbReference type="InterPro" id="IPR002347">
    <property type="entry name" value="SDR_fam"/>
</dbReference>
<accession>A0A6G1JT90</accession>
<dbReference type="CDD" id="cd05233">
    <property type="entry name" value="SDR_c"/>
    <property type="match status" value="1"/>
</dbReference>
<dbReference type="OrthoDB" id="5840532at2759"/>
<dbReference type="InterPro" id="IPR036291">
    <property type="entry name" value="NAD(P)-bd_dom_sf"/>
</dbReference>
<gene>
    <name evidence="4" type="ORF">K504DRAFT_463256</name>
</gene>
<keyword evidence="2" id="KW-0521">NADP</keyword>
<dbReference type="Gene3D" id="3.40.50.720">
    <property type="entry name" value="NAD(P)-binding Rossmann-like Domain"/>
    <property type="match status" value="1"/>
</dbReference>
<protein>
    <submittedName>
        <fullName evidence="4">Oxidoreductase</fullName>
    </submittedName>
</protein>
<reference evidence="4" key="1">
    <citation type="journal article" date="2020" name="Stud. Mycol.">
        <title>101 Dothideomycetes genomes: a test case for predicting lifestyles and emergence of pathogens.</title>
        <authorList>
            <person name="Haridas S."/>
            <person name="Albert R."/>
            <person name="Binder M."/>
            <person name="Bloem J."/>
            <person name="Labutti K."/>
            <person name="Salamov A."/>
            <person name="Andreopoulos B."/>
            <person name="Baker S."/>
            <person name="Barry K."/>
            <person name="Bills G."/>
            <person name="Bluhm B."/>
            <person name="Cannon C."/>
            <person name="Castanera R."/>
            <person name="Culley D."/>
            <person name="Daum C."/>
            <person name="Ezra D."/>
            <person name="Gonzalez J."/>
            <person name="Henrissat B."/>
            <person name="Kuo A."/>
            <person name="Liang C."/>
            <person name="Lipzen A."/>
            <person name="Lutzoni F."/>
            <person name="Magnuson J."/>
            <person name="Mondo S."/>
            <person name="Nolan M."/>
            <person name="Ohm R."/>
            <person name="Pangilinan J."/>
            <person name="Park H.-J."/>
            <person name="Ramirez L."/>
            <person name="Alfaro M."/>
            <person name="Sun H."/>
            <person name="Tritt A."/>
            <person name="Yoshinaga Y."/>
            <person name="Zwiers L.-H."/>
            <person name="Turgeon B."/>
            <person name="Goodwin S."/>
            <person name="Spatafora J."/>
            <person name="Crous P."/>
            <person name="Grigoriev I."/>
        </authorList>
    </citation>
    <scope>NUCLEOTIDE SEQUENCE</scope>
    <source>
        <strain evidence="4">CBS 279.74</strain>
    </source>
</reference>
<organism evidence="4 5">
    <name type="scientific">Pleomassaria siparia CBS 279.74</name>
    <dbReference type="NCBI Taxonomy" id="1314801"/>
    <lineage>
        <taxon>Eukaryota</taxon>
        <taxon>Fungi</taxon>
        <taxon>Dikarya</taxon>
        <taxon>Ascomycota</taxon>
        <taxon>Pezizomycotina</taxon>
        <taxon>Dothideomycetes</taxon>
        <taxon>Pleosporomycetidae</taxon>
        <taxon>Pleosporales</taxon>
        <taxon>Pleomassariaceae</taxon>
        <taxon>Pleomassaria</taxon>
    </lineage>
</organism>
<dbReference type="PRINTS" id="PR00080">
    <property type="entry name" value="SDRFAMILY"/>
</dbReference>